<dbReference type="InterPro" id="IPR050556">
    <property type="entry name" value="Type_II_TA_system_RNase"/>
</dbReference>
<dbReference type="Pfam" id="PF01850">
    <property type="entry name" value="PIN"/>
    <property type="match status" value="1"/>
</dbReference>
<keyword evidence="3 8" id="KW-0540">Nuclease</keyword>
<gene>
    <name evidence="8" type="primary">vapC</name>
    <name evidence="10" type="ORF">ABLV49_02385</name>
</gene>
<evidence type="ECO:0000256" key="2">
    <source>
        <dbReference type="ARBA" id="ARBA00022649"/>
    </source>
</evidence>
<protein>
    <recommendedName>
        <fullName evidence="8">Ribonuclease VapC</fullName>
        <shortName evidence="8">RNase VapC</shortName>
        <ecNumber evidence="8">3.1.-.-</ecNumber>
    </recommendedName>
    <alternativeName>
        <fullName evidence="8">Toxin VapC</fullName>
    </alternativeName>
</protein>
<evidence type="ECO:0000256" key="8">
    <source>
        <dbReference type="HAMAP-Rule" id="MF_00265"/>
    </source>
</evidence>
<dbReference type="InterPro" id="IPR002716">
    <property type="entry name" value="PIN_dom"/>
</dbReference>
<dbReference type="PANTHER" id="PTHR33653">
    <property type="entry name" value="RIBONUCLEASE VAPC2"/>
    <property type="match status" value="1"/>
</dbReference>
<evidence type="ECO:0000259" key="9">
    <source>
        <dbReference type="Pfam" id="PF01850"/>
    </source>
</evidence>
<dbReference type="InterPro" id="IPR022907">
    <property type="entry name" value="VapC_family"/>
</dbReference>
<dbReference type="GO" id="GO:0004540">
    <property type="term" value="F:RNA nuclease activity"/>
    <property type="evidence" value="ECO:0007669"/>
    <property type="project" value="InterPro"/>
</dbReference>
<sequence>MRFLLDTNICIYLLKAHPPQVLERFKSTPLGQVVMSVVTYAELKHGIERCPPEDRAAAGHALQRFIERVPVLPFDERAAQSYGELAAAVHDRRRDAMNRLIAAHALSVGVTLITNNEADFNGYPGLVVENWAHAA</sequence>
<dbReference type="CDD" id="cd18736">
    <property type="entry name" value="PIN_CcVapC1-like"/>
    <property type="match status" value="1"/>
</dbReference>
<comment type="cofactor">
    <cofactor evidence="1 8">
        <name>Mg(2+)</name>
        <dbReference type="ChEBI" id="CHEBI:18420"/>
    </cofactor>
</comment>
<proteinExistence type="inferred from homology"/>
<comment type="caution">
    <text evidence="8">Lacks conserved residue(s) required for the propagation of feature annotation.</text>
</comment>
<dbReference type="InterPro" id="IPR029060">
    <property type="entry name" value="PIN-like_dom_sf"/>
</dbReference>
<organism evidence="10">
    <name type="scientific">Polaromonas hydrogenivorans</name>
    <dbReference type="NCBI Taxonomy" id="335476"/>
    <lineage>
        <taxon>Bacteria</taxon>
        <taxon>Pseudomonadati</taxon>
        <taxon>Pseudomonadota</taxon>
        <taxon>Betaproteobacteria</taxon>
        <taxon>Burkholderiales</taxon>
        <taxon>Comamonadaceae</taxon>
        <taxon>Polaromonas</taxon>
    </lineage>
</organism>
<evidence type="ECO:0000256" key="6">
    <source>
        <dbReference type="ARBA" id="ARBA00022842"/>
    </source>
</evidence>
<dbReference type="EC" id="3.1.-.-" evidence="8"/>
<evidence type="ECO:0000256" key="5">
    <source>
        <dbReference type="ARBA" id="ARBA00022801"/>
    </source>
</evidence>
<dbReference type="Gene3D" id="3.40.50.1010">
    <property type="entry name" value="5'-nuclease"/>
    <property type="match status" value="1"/>
</dbReference>
<dbReference type="GO" id="GO:0090729">
    <property type="term" value="F:toxin activity"/>
    <property type="evidence" value="ECO:0007669"/>
    <property type="project" value="UniProtKB-KW"/>
</dbReference>
<evidence type="ECO:0000256" key="4">
    <source>
        <dbReference type="ARBA" id="ARBA00022723"/>
    </source>
</evidence>
<evidence type="ECO:0000256" key="7">
    <source>
        <dbReference type="ARBA" id="ARBA00038093"/>
    </source>
</evidence>
<feature type="domain" description="PIN" evidence="9">
    <location>
        <begin position="4"/>
        <end position="118"/>
    </location>
</feature>
<feature type="binding site" evidence="8">
    <location>
        <position position="6"/>
    </location>
    <ligand>
        <name>Mg(2+)</name>
        <dbReference type="ChEBI" id="CHEBI:18420"/>
    </ligand>
</feature>
<dbReference type="SUPFAM" id="SSF88723">
    <property type="entry name" value="PIN domain-like"/>
    <property type="match status" value="1"/>
</dbReference>
<comment type="function">
    <text evidence="8">Toxic component of a toxin-antitoxin (TA) system. An RNase.</text>
</comment>
<dbReference type="HAMAP" id="MF_00265">
    <property type="entry name" value="VapC_Nob1"/>
    <property type="match status" value="1"/>
</dbReference>
<dbReference type="PANTHER" id="PTHR33653:SF1">
    <property type="entry name" value="RIBONUCLEASE VAPC2"/>
    <property type="match status" value="1"/>
</dbReference>
<keyword evidence="6 8" id="KW-0460">Magnesium</keyword>
<keyword evidence="2 8" id="KW-1277">Toxin-antitoxin system</keyword>
<dbReference type="RefSeq" id="WP_349280020.1">
    <property type="nucleotide sequence ID" value="NZ_CBCSCU010000037.1"/>
</dbReference>
<dbReference type="AlphaFoldDB" id="A0AAU7LSW3"/>
<comment type="similarity">
    <text evidence="7 8">Belongs to the PINc/VapC protein family.</text>
</comment>
<dbReference type="GO" id="GO:0016787">
    <property type="term" value="F:hydrolase activity"/>
    <property type="evidence" value="ECO:0007669"/>
    <property type="project" value="UniProtKB-KW"/>
</dbReference>
<name>A0AAU7LSW3_9BURK</name>
<dbReference type="GO" id="GO:0000287">
    <property type="term" value="F:magnesium ion binding"/>
    <property type="evidence" value="ECO:0007669"/>
    <property type="project" value="UniProtKB-UniRule"/>
</dbReference>
<accession>A0AAU7LSW3</accession>
<keyword evidence="4 8" id="KW-0479">Metal-binding</keyword>
<keyword evidence="8" id="KW-0800">Toxin</keyword>
<dbReference type="EMBL" id="CP157675">
    <property type="protein sequence ID" value="XBP70681.1"/>
    <property type="molecule type" value="Genomic_DNA"/>
</dbReference>
<keyword evidence="5 8" id="KW-0378">Hydrolase</keyword>
<evidence type="ECO:0000256" key="3">
    <source>
        <dbReference type="ARBA" id="ARBA00022722"/>
    </source>
</evidence>
<evidence type="ECO:0000256" key="1">
    <source>
        <dbReference type="ARBA" id="ARBA00001946"/>
    </source>
</evidence>
<evidence type="ECO:0000313" key="10">
    <source>
        <dbReference type="EMBL" id="XBP70681.1"/>
    </source>
</evidence>
<reference evidence="10" key="1">
    <citation type="submission" date="2024-05" db="EMBL/GenBank/DDBJ databases">
        <authorList>
            <person name="Bunk B."/>
            <person name="Swiderski J."/>
            <person name="Sproer C."/>
            <person name="Thiel V."/>
        </authorList>
    </citation>
    <scope>NUCLEOTIDE SEQUENCE</scope>
    <source>
        <strain evidence="10">DSM 17735</strain>
    </source>
</reference>